<evidence type="ECO:0000256" key="6">
    <source>
        <dbReference type="ARBA" id="ARBA00022722"/>
    </source>
</evidence>
<dbReference type="AlphaFoldDB" id="A0A1V6T169"/>
<gene>
    <name evidence="14" type="ORF">PENSTE_c014G02971</name>
</gene>
<feature type="compositionally biased region" description="Low complexity" evidence="12">
    <location>
        <begin position="131"/>
        <end position="142"/>
    </location>
</feature>
<dbReference type="SMART" id="SM00479">
    <property type="entry name" value="EXOIII"/>
    <property type="match status" value="1"/>
</dbReference>
<organism evidence="14 15">
    <name type="scientific">Penicillium steckii</name>
    <dbReference type="NCBI Taxonomy" id="303698"/>
    <lineage>
        <taxon>Eukaryota</taxon>
        <taxon>Fungi</taxon>
        <taxon>Dikarya</taxon>
        <taxon>Ascomycota</taxon>
        <taxon>Pezizomycotina</taxon>
        <taxon>Eurotiomycetes</taxon>
        <taxon>Eurotiomycetidae</taxon>
        <taxon>Eurotiales</taxon>
        <taxon>Aspergillaceae</taxon>
        <taxon>Penicillium</taxon>
    </lineage>
</organism>
<dbReference type="Gene3D" id="3.30.420.10">
    <property type="entry name" value="Ribonuclease H-like superfamily/Ribonuclease H"/>
    <property type="match status" value="1"/>
</dbReference>
<feature type="compositionally biased region" description="Low complexity" evidence="12">
    <location>
        <begin position="67"/>
        <end position="82"/>
    </location>
</feature>
<dbReference type="STRING" id="303698.A0A1V6T169"/>
<dbReference type="InterPro" id="IPR036397">
    <property type="entry name" value="RNaseH_sf"/>
</dbReference>
<evidence type="ECO:0000256" key="8">
    <source>
        <dbReference type="ARBA" id="ARBA00022839"/>
    </source>
</evidence>
<evidence type="ECO:0000313" key="15">
    <source>
        <dbReference type="Proteomes" id="UP000191285"/>
    </source>
</evidence>
<dbReference type="SUPFAM" id="SSF53098">
    <property type="entry name" value="Ribonuclease H-like"/>
    <property type="match status" value="1"/>
</dbReference>
<keyword evidence="6" id="KW-0540">Nuclease</keyword>
<evidence type="ECO:0000256" key="9">
    <source>
        <dbReference type="ARBA" id="ARBA00023242"/>
    </source>
</evidence>
<evidence type="ECO:0000256" key="10">
    <source>
        <dbReference type="ARBA" id="ARBA00037201"/>
    </source>
</evidence>
<dbReference type="CDD" id="cd06145">
    <property type="entry name" value="REX1_like"/>
    <property type="match status" value="1"/>
</dbReference>
<dbReference type="PANTHER" id="PTHR12801">
    <property type="entry name" value="RNA EXONUCLEASE REXO1 / RECO3 FAMILY MEMBER-RELATED"/>
    <property type="match status" value="1"/>
</dbReference>
<feature type="region of interest" description="Disordered" evidence="12">
    <location>
        <begin position="46"/>
        <end position="157"/>
    </location>
</feature>
<evidence type="ECO:0000259" key="13">
    <source>
        <dbReference type="SMART" id="SM00479"/>
    </source>
</evidence>
<accession>A0A1V6T169</accession>
<keyword evidence="4" id="KW-0963">Cytoplasm</keyword>
<dbReference type="EMBL" id="MLKD01000014">
    <property type="protein sequence ID" value="OQE19871.1"/>
    <property type="molecule type" value="Genomic_DNA"/>
</dbReference>
<dbReference type="GO" id="GO:0003676">
    <property type="term" value="F:nucleic acid binding"/>
    <property type="evidence" value="ECO:0007669"/>
    <property type="project" value="InterPro"/>
</dbReference>
<comment type="subcellular location">
    <subcellularLocation>
        <location evidence="2">Cytoplasm</location>
    </subcellularLocation>
    <subcellularLocation>
        <location evidence="1">Nucleus</location>
    </subcellularLocation>
</comment>
<dbReference type="InterPro" id="IPR047021">
    <property type="entry name" value="REXO1/3/4-like"/>
</dbReference>
<sequence length="659" mass="71585">MFQPLGLFAEVPCPQGRDCRLIACMFKHAECASATVSRSPNVASVLGDSSGHVSKKQKIDNVTSAQIQPSDSLSKQSSSILPMKVAISNSGSKVPSENTGSNATKLPSASREVSPPPSTRSKPSPTRHDLPSTTPSRGSTPTRLPPRKVRKESLNPRMLTKAPANHAVRSAILDKLHGAMTKLNAKLAESKDEENRCFVLNRDELVTMALDEEEKVARENYSVYSNIIKLRIVKLAKLELKDWVNEVKAHLNTRYYKIKPTSSSESVSSPTSIDTGLSVKEEIAVAALLVTPLAGLEEHGYVTKTPTEAAIETARQGVVGSKGWEKCERCGGRFQVFPGRREDGALTSGGQCTYHPSRPFHHPRKRTDNVTGSSETYFPCCSETVGASSGCTKANTHVFKVSEAKRLASVLQFKTTPTKPEKGKLDPVCFDCEMGYTTLGLELIRLTAVSWPEGRELLDVLVKPIGEILDLNSRFSGVFPEHFASAVPYDSSMSSSAPAVDQKGKPRSMQIVQSPAAARELLLDLLQPETPLIAHAIDNDLNACRIIHPTVIDTVLLYPNPAGGLPLRVGLKALARRFLERDIQTGGDQGHDSKEDSIATGDLVRVKVRESWKRLKVKGWKFENDELVPPAGSDAQSVHKLAMSLNPGAGNKRKSFGSS</sequence>
<dbReference type="InterPro" id="IPR012337">
    <property type="entry name" value="RNaseH-like_sf"/>
</dbReference>
<evidence type="ECO:0000256" key="4">
    <source>
        <dbReference type="ARBA" id="ARBA00022490"/>
    </source>
</evidence>
<keyword evidence="5" id="KW-0698">rRNA processing</keyword>
<keyword evidence="7" id="KW-0378">Hydrolase</keyword>
<keyword evidence="15" id="KW-1185">Reference proteome</keyword>
<dbReference type="GO" id="GO:0005634">
    <property type="term" value="C:nucleus"/>
    <property type="evidence" value="ECO:0007669"/>
    <property type="project" value="UniProtKB-SubCell"/>
</dbReference>
<evidence type="ECO:0000256" key="2">
    <source>
        <dbReference type="ARBA" id="ARBA00004496"/>
    </source>
</evidence>
<keyword evidence="8" id="KW-0269">Exonuclease</keyword>
<dbReference type="Proteomes" id="UP000191285">
    <property type="component" value="Unassembled WGS sequence"/>
</dbReference>
<evidence type="ECO:0000256" key="3">
    <source>
        <dbReference type="ARBA" id="ARBA00006357"/>
    </source>
</evidence>
<dbReference type="InterPro" id="IPR013520">
    <property type="entry name" value="Ribonucl_H"/>
</dbReference>
<dbReference type="PANTHER" id="PTHR12801:SF112">
    <property type="entry name" value="RNA EXONUCLEASE 3"/>
    <property type="match status" value="1"/>
</dbReference>
<evidence type="ECO:0000256" key="5">
    <source>
        <dbReference type="ARBA" id="ARBA00022552"/>
    </source>
</evidence>
<comment type="similarity">
    <text evidence="3">Belongs to the REXO1/REXO3 family.</text>
</comment>
<feature type="compositionally biased region" description="Polar residues" evidence="12">
    <location>
        <begin position="87"/>
        <end position="107"/>
    </location>
</feature>
<feature type="domain" description="Exonuclease" evidence="13">
    <location>
        <begin position="426"/>
        <end position="613"/>
    </location>
</feature>
<reference evidence="15" key="1">
    <citation type="journal article" date="2017" name="Nat. Microbiol.">
        <title>Global analysis of biosynthetic gene clusters reveals vast potential of secondary metabolite production in Penicillium species.</title>
        <authorList>
            <person name="Nielsen J.C."/>
            <person name="Grijseels S."/>
            <person name="Prigent S."/>
            <person name="Ji B."/>
            <person name="Dainat J."/>
            <person name="Nielsen K.F."/>
            <person name="Frisvad J.C."/>
            <person name="Workman M."/>
            <person name="Nielsen J."/>
        </authorList>
    </citation>
    <scope>NUCLEOTIDE SEQUENCE [LARGE SCALE GENOMIC DNA]</scope>
    <source>
        <strain evidence="15">IBT 24891</strain>
    </source>
</reference>
<evidence type="ECO:0000313" key="14">
    <source>
        <dbReference type="EMBL" id="OQE19871.1"/>
    </source>
</evidence>
<evidence type="ECO:0000256" key="7">
    <source>
        <dbReference type="ARBA" id="ARBA00022801"/>
    </source>
</evidence>
<evidence type="ECO:0000256" key="12">
    <source>
        <dbReference type="SAM" id="MobiDB-lite"/>
    </source>
</evidence>
<dbReference type="OrthoDB" id="3996471at2759"/>
<evidence type="ECO:0000256" key="11">
    <source>
        <dbReference type="ARBA" id="ARBA00039985"/>
    </source>
</evidence>
<evidence type="ECO:0000256" key="1">
    <source>
        <dbReference type="ARBA" id="ARBA00004123"/>
    </source>
</evidence>
<dbReference type="GO" id="GO:0005737">
    <property type="term" value="C:cytoplasm"/>
    <property type="evidence" value="ECO:0007669"/>
    <property type="project" value="UniProtKB-SubCell"/>
</dbReference>
<dbReference type="FunFam" id="3.30.420.10:FF:000109">
    <property type="entry name" value="RNA exonuclease 3"/>
    <property type="match status" value="1"/>
</dbReference>
<comment type="caution">
    <text evidence="14">The sequence shown here is derived from an EMBL/GenBank/DDBJ whole genome shotgun (WGS) entry which is preliminary data.</text>
</comment>
<proteinExistence type="inferred from homology"/>
<protein>
    <recommendedName>
        <fullName evidence="11">RNA exonuclease 3</fullName>
    </recommendedName>
</protein>
<dbReference type="GO" id="GO:0004527">
    <property type="term" value="F:exonuclease activity"/>
    <property type="evidence" value="ECO:0007669"/>
    <property type="project" value="UniProtKB-KW"/>
</dbReference>
<dbReference type="GO" id="GO:0006364">
    <property type="term" value="P:rRNA processing"/>
    <property type="evidence" value="ECO:0007669"/>
    <property type="project" value="UniProtKB-KW"/>
</dbReference>
<comment type="function">
    <text evidence="10">3' to 5' exoribonuclease required for proper 3' end maturation of MRP RNA and of the U5L snRNA.</text>
</comment>
<keyword evidence="9" id="KW-0539">Nucleus</keyword>
<name>A0A1V6T169_9EURO</name>
<dbReference type="InterPro" id="IPR034922">
    <property type="entry name" value="REX1-like_exo"/>
</dbReference>